<evidence type="ECO:0000256" key="1">
    <source>
        <dbReference type="SAM" id="MobiDB-lite"/>
    </source>
</evidence>
<dbReference type="Proteomes" id="UP000186804">
    <property type="component" value="Unassembled WGS sequence"/>
</dbReference>
<gene>
    <name evidence="3" type="ORF">cand_025210</name>
</gene>
<keyword evidence="4" id="KW-1185">Reference proteome</keyword>
<dbReference type="OrthoDB" id="446723at2759"/>
<dbReference type="VEuPathDB" id="CryptoDB:cand_025210"/>
<protein>
    <recommendedName>
        <fullName evidence="2">AB hydrolase-1 domain-containing protein</fullName>
    </recommendedName>
</protein>
<dbReference type="InterPro" id="IPR000073">
    <property type="entry name" value="AB_hydrolase_1"/>
</dbReference>
<proteinExistence type="predicted"/>
<sequence>MNDETVNLDTEEINTNSCFSSGLLLCLGCVAMIPGARNQLVNSVTFFPPSPSGYKVQPNGKVSLYDLHQAKYRSMKNIWKDAVNRVPERKCVDVNFISLPSNYCFHFKYPGTNKTIIYSHGNATDIGYVFVHLLDLSSRIKCNIIAYDYSGYGQSRFKPSEKAIYENINNVVEYVTNTLKIPFGSIFLYGQSIGSAPTINYASQHSQRKDFCNLGGVIIHSGLKSGVSVLCGASVSSPWYDAFRNLDKIQKITCPIFIIHGTNDRQIPLIHGKMLYNLCQKPYKPWFVDGAGHNDIETVWRDEFVSKIYGFISSASMQPIMKLRRSEKVTKDNYSLSRMTTRTSESINLYTSETENTSEDVNSSEESTSMLNNENVSRDIPSIQQRSDIFHNATKCLTQTITSSNVPRYLEINVDVPSIATEFPKLKDQSQKKKSTLQNIIDLFRSN</sequence>
<dbReference type="PANTHER" id="PTHR12277">
    <property type="entry name" value="ALPHA/BETA HYDROLASE DOMAIN-CONTAINING PROTEIN"/>
    <property type="match status" value="1"/>
</dbReference>
<dbReference type="SUPFAM" id="SSF53474">
    <property type="entry name" value="alpha/beta-Hydrolases"/>
    <property type="match status" value="1"/>
</dbReference>
<dbReference type="GeneID" id="92366705"/>
<dbReference type="RefSeq" id="XP_067066613.1">
    <property type="nucleotide sequence ID" value="XM_067212751.1"/>
</dbReference>
<feature type="compositionally biased region" description="Polar residues" evidence="1">
    <location>
        <begin position="351"/>
        <end position="375"/>
    </location>
</feature>
<comment type="caution">
    <text evidence="3">The sequence shown here is derived from an EMBL/GenBank/DDBJ whole genome shotgun (WGS) entry which is preliminary data.</text>
</comment>
<reference evidence="3 4" key="1">
    <citation type="submission" date="2016-10" db="EMBL/GenBank/DDBJ databases">
        <title>Reductive evolution of mitochondrial metabolism and differential evolution of invasion-related proteins in Cryptosporidium.</title>
        <authorList>
            <person name="Liu S."/>
            <person name="Roellig D.M."/>
            <person name="Guo Y."/>
            <person name="Li N."/>
            <person name="Frace M.A."/>
            <person name="Tang K."/>
            <person name="Zhang L."/>
            <person name="Feng Y."/>
            <person name="Xiao L."/>
        </authorList>
    </citation>
    <scope>NUCLEOTIDE SEQUENCE [LARGE SCALE GENOMIC DNA]</scope>
    <source>
        <strain evidence="3">30847</strain>
    </source>
</reference>
<dbReference type="PANTHER" id="PTHR12277:SF81">
    <property type="entry name" value="PROTEIN ABHD13"/>
    <property type="match status" value="1"/>
</dbReference>
<feature type="region of interest" description="Disordered" evidence="1">
    <location>
        <begin position="351"/>
        <end position="376"/>
    </location>
</feature>
<evidence type="ECO:0000313" key="4">
    <source>
        <dbReference type="Proteomes" id="UP000186804"/>
    </source>
</evidence>
<feature type="domain" description="AB hydrolase-1" evidence="2">
    <location>
        <begin position="115"/>
        <end position="208"/>
    </location>
</feature>
<dbReference type="InterPro" id="IPR029058">
    <property type="entry name" value="AB_hydrolase_fold"/>
</dbReference>
<evidence type="ECO:0000259" key="2">
    <source>
        <dbReference type="Pfam" id="PF00561"/>
    </source>
</evidence>
<dbReference type="Gene3D" id="3.40.50.1820">
    <property type="entry name" value="alpha/beta hydrolase"/>
    <property type="match status" value="1"/>
</dbReference>
<dbReference type="EMBL" id="LRBS01000123">
    <property type="protein sequence ID" value="OII71362.1"/>
    <property type="molecule type" value="Genomic_DNA"/>
</dbReference>
<dbReference type="AlphaFoldDB" id="A0A1J4MAV3"/>
<dbReference type="Pfam" id="PF00561">
    <property type="entry name" value="Abhydrolase_1"/>
    <property type="match status" value="1"/>
</dbReference>
<name>A0A1J4MAV3_9CRYT</name>
<organism evidence="3 4">
    <name type="scientific">Cryptosporidium andersoni</name>
    <dbReference type="NCBI Taxonomy" id="117008"/>
    <lineage>
        <taxon>Eukaryota</taxon>
        <taxon>Sar</taxon>
        <taxon>Alveolata</taxon>
        <taxon>Apicomplexa</taxon>
        <taxon>Conoidasida</taxon>
        <taxon>Coccidia</taxon>
        <taxon>Eucoccidiorida</taxon>
        <taxon>Eimeriorina</taxon>
        <taxon>Cryptosporidiidae</taxon>
        <taxon>Cryptosporidium</taxon>
    </lineage>
</organism>
<evidence type="ECO:0000313" key="3">
    <source>
        <dbReference type="EMBL" id="OII71362.1"/>
    </source>
</evidence>
<accession>A0A1J4MAV3</accession>